<accession>A0A0W0XGF6</accession>
<dbReference type="RefSeq" id="WP_025384827.1">
    <property type="nucleotide sequence ID" value="NZ_LCUA01000018.1"/>
</dbReference>
<comment type="caution">
    <text evidence="2">The sequence shown here is derived from an EMBL/GenBank/DDBJ whole genome shotgun (WGS) entry which is preliminary data.</text>
</comment>
<evidence type="ECO:0000313" key="3">
    <source>
        <dbReference type="Proteomes" id="UP000054858"/>
    </source>
</evidence>
<protein>
    <submittedName>
        <fullName evidence="2">Uncharacterized protein</fullName>
    </submittedName>
</protein>
<dbReference type="PATRIC" id="fig|29423.5.peg.321"/>
<dbReference type="Proteomes" id="UP000054858">
    <property type="component" value="Unassembled WGS sequence"/>
</dbReference>
<organism evidence="2 3">
    <name type="scientific">Legionella oakridgensis</name>
    <dbReference type="NCBI Taxonomy" id="29423"/>
    <lineage>
        <taxon>Bacteria</taxon>
        <taxon>Pseudomonadati</taxon>
        <taxon>Pseudomonadota</taxon>
        <taxon>Gammaproteobacteria</taxon>
        <taxon>Legionellales</taxon>
        <taxon>Legionellaceae</taxon>
        <taxon>Legionella</taxon>
    </lineage>
</organism>
<feature type="compositionally biased region" description="Polar residues" evidence="1">
    <location>
        <begin position="776"/>
        <end position="792"/>
    </location>
</feature>
<evidence type="ECO:0000256" key="1">
    <source>
        <dbReference type="SAM" id="MobiDB-lite"/>
    </source>
</evidence>
<reference evidence="2 3" key="1">
    <citation type="submission" date="2015-11" db="EMBL/GenBank/DDBJ databases">
        <title>Genomic analysis of 38 Legionella species identifies large and diverse effector repertoires.</title>
        <authorList>
            <person name="Burstein D."/>
            <person name="Amaro F."/>
            <person name="Zusman T."/>
            <person name="Lifshitz Z."/>
            <person name="Cohen O."/>
            <person name="Gilbert J.A."/>
            <person name="Pupko T."/>
            <person name="Shuman H.A."/>
            <person name="Segal G."/>
        </authorList>
    </citation>
    <scope>NUCLEOTIDE SEQUENCE [LARGE SCALE GENOMIC DNA]</scope>
    <source>
        <strain evidence="2 3">Oak Ridge-10</strain>
    </source>
</reference>
<proteinExistence type="predicted"/>
<sequence>MPLRQTQAKRLYGLIRGMEIHNVVEVGRRRWQIDAPLGAVANFDGLQQRLLDIRKASLDRKSMIVDFDGKPVRVFPDTPGQNINSDVNDIYARGIDSARAVTEILRLVPAGISISRMGDLGIEHPAKRVLVELIERFQRNMAHHESKGDAGLKNAKEELQRFNGALSDLLVRHGIVEQREQANNAIGFVRDFLWKRDLCTASCVLDGNMLRYAEPMTFHGGDSQLWDGEQPWKRKLASSVGAGWLEPFFKAHLADLQRLSPTSMSRFTPNPANAFDCTDFMVSADEVAQMSHHVRTAIAEPLAVGSTKSRLPITIWNHRQLLAKERLEAGVNAFMEKWGALYQEGVIPFTVLHQTLIGDEVTFSPDQQKSKASKLHGSVIDSKETANAAMRTWLAAHQIIRNKADGRIEIYPKSESRPVPDGWQEVKVDLLETNNGINMWSARTRVRNHDVNHARQLIGTAAEVLTRAQPQPPNQDLNTIVRFLNSSDHSFITPYKFRGPAVKEAMVRLTAELRKEDGAFRHLPKETRESLALSMQAAVELKCTVHETWAGSFRRNVDNFTRDYFRKVPVIGHLADWVVRGAMTLVGLGLKLVTGIFSLPQMLKHRGERKSVYKAAYEGILAENLGQLQGGCMSSADRALEMAEQRVAMRKQFAAEGKIVSYNDSQEEKRAFLSTYGRTKTKHDQVEMATGTAGTNDGETRGMVGGDCLMSSLETEAEQKQAKLLAGLRKGDYDETMTTARYQSSLPVGERPRGEVSEYGSDAPKRLKQPLLTAVDYSSSESLSNRSPASSLNDEEERHFKL</sequence>
<dbReference type="EMBL" id="LNYP01000006">
    <property type="protein sequence ID" value="KTD43759.1"/>
    <property type="molecule type" value="Genomic_DNA"/>
</dbReference>
<name>A0A0W0XGF6_9GAMM</name>
<feature type="region of interest" description="Disordered" evidence="1">
    <location>
        <begin position="743"/>
        <end position="802"/>
    </location>
</feature>
<dbReference type="AlphaFoldDB" id="A0A0W0XGF6"/>
<gene>
    <name evidence="2" type="ORF">Loak_0309</name>
</gene>
<evidence type="ECO:0000313" key="2">
    <source>
        <dbReference type="EMBL" id="KTD43759.1"/>
    </source>
</evidence>